<dbReference type="Gene3D" id="3.40.50.970">
    <property type="match status" value="2"/>
</dbReference>
<evidence type="ECO:0000256" key="3">
    <source>
        <dbReference type="ARBA" id="ARBA00011738"/>
    </source>
</evidence>
<evidence type="ECO:0000259" key="12">
    <source>
        <dbReference type="SMART" id="SM00861"/>
    </source>
</evidence>
<comment type="catalytic activity">
    <reaction evidence="11">
        <text>D-glyceraldehyde 3-phosphate + pyruvate + H(+) = 1-deoxy-D-xylulose 5-phosphate + CO2</text>
        <dbReference type="Rhea" id="RHEA:12605"/>
        <dbReference type="ChEBI" id="CHEBI:15361"/>
        <dbReference type="ChEBI" id="CHEBI:15378"/>
        <dbReference type="ChEBI" id="CHEBI:16526"/>
        <dbReference type="ChEBI" id="CHEBI:57792"/>
        <dbReference type="ChEBI" id="CHEBI:59776"/>
        <dbReference type="EC" id="2.2.1.7"/>
    </reaction>
</comment>
<dbReference type="InterPro" id="IPR005477">
    <property type="entry name" value="Dxylulose-5-P_synthase"/>
</dbReference>
<comment type="pathway">
    <text evidence="1 11">Metabolic intermediate biosynthesis; 1-deoxy-D-xylulose 5-phosphate biosynthesis; 1-deoxy-D-xylulose 5-phosphate from D-glyceraldehyde 3-phosphate and pyruvate: step 1/1.</text>
</comment>
<dbReference type="GO" id="GO:0005829">
    <property type="term" value="C:cytosol"/>
    <property type="evidence" value="ECO:0007669"/>
    <property type="project" value="TreeGrafter"/>
</dbReference>
<organism evidence="13 14">
    <name type="scientific">Burkholderia singularis</name>
    <dbReference type="NCBI Taxonomy" id="1503053"/>
    <lineage>
        <taxon>Bacteria</taxon>
        <taxon>Pseudomonadati</taxon>
        <taxon>Pseudomonadota</taxon>
        <taxon>Betaproteobacteria</taxon>
        <taxon>Burkholderiales</taxon>
        <taxon>Burkholderiaceae</taxon>
        <taxon>Burkholderia</taxon>
        <taxon>pseudomallei group</taxon>
    </lineage>
</organism>
<dbReference type="UniPathway" id="UPA00064">
    <property type="reaction ID" value="UER00091"/>
</dbReference>
<keyword evidence="8 11" id="KW-0786">Thiamine pyrophosphate</keyword>
<comment type="similarity">
    <text evidence="2 11">Belongs to the transketolase family. DXPS subfamily.</text>
</comment>
<dbReference type="EMBL" id="FXAN01000061">
    <property type="protein sequence ID" value="SMG00799.1"/>
    <property type="molecule type" value="Genomic_DNA"/>
</dbReference>
<evidence type="ECO:0000256" key="9">
    <source>
        <dbReference type="ARBA" id="ARBA00023229"/>
    </source>
</evidence>
<evidence type="ECO:0000256" key="5">
    <source>
        <dbReference type="ARBA" id="ARBA00022723"/>
    </source>
</evidence>
<evidence type="ECO:0000256" key="2">
    <source>
        <dbReference type="ARBA" id="ARBA00011081"/>
    </source>
</evidence>
<dbReference type="GO" id="GO:0009228">
    <property type="term" value="P:thiamine biosynthetic process"/>
    <property type="evidence" value="ECO:0007669"/>
    <property type="project" value="UniProtKB-UniRule"/>
</dbReference>
<feature type="binding site" evidence="11">
    <location>
        <position position="410"/>
    </location>
    <ligand>
        <name>thiamine diphosphate</name>
        <dbReference type="ChEBI" id="CHEBI:58937"/>
    </ligand>
</feature>
<feature type="binding site" evidence="11">
    <location>
        <begin position="161"/>
        <end position="163"/>
    </location>
    <ligand>
        <name>thiamine diphosphate</name>
        <dbReference type="ChEBI" id="CHEBI:58937"/>
    </ligand>
</feature>
<dbReference type="AlphaFoldDB" id="A0A238H620"/>
<feature type="binding site" evidence="11">
    <location>
        <begin position="193"/>
        <end position="194"/>
    </location>
    <ligand>
        <name>thiamine diphosphate</name>
        <dbReference type="ChEBI" id="CHEBI:58937"/>
    </ligand>
</feature>
<dbReference type="InterPro" id="IPR020826">
    <property type="entry name" value="Transketolase_BS"/>
</dbReference>
<keyword evidence="7 11" id="KW-0784">Thiamine biosynthesis</keyword>
<dbReference type="Pfam" id="PF02779">
    <property type="entry name" value="Transket_pyr"/>
    <property type="match status" value="1"/>
</dbReference>
<dbReference type="InterPro" id="IPR005475">
    <property type="entry name" value="Transketolase-like_Pyr-bd"/>
</dbReference>
<evidence type="ECO:0000256" key="1">
    <source>
        <dbReference type="ARBA" id="ARBA00004980"/>
    </source>
</evidence>
<dbReference type="Gene3D" id="3.40.50.920">
    <property type="match status" value="1"/>
</dbReference>
<feature type="binding site" evidence="11">
    <location>
        <position position="222"/>
    </location>
    <ligand>
        <name>Mg(2+)</name>
        <dbReference type="ChEBI" id="CHEBI:18420"/>
    </ligand>
</feature>
<dbReference type="CDD" id="cd02007">
    <property type="entry name" value="TPP_DXS"/>
    <property type="match status" value="1"/>
</dbReference>
<keyword evidence="5 11" id="KW-0479">Metal-binding</keyword>
<dbReference type="HAMAP" id="MF_00315">
    <property type="entry name" value="DXP_synth"/>
    <property type="match status" value="1"/>
</dbReference>
<dbReference type="FunFam" id="3.40.50.920:FF:000002">
    <property type="entry name" value="1-deoxy-D-xylulose-5-phosphate synthase"/>
    <property type="match status" value="1"/>
</dbReference>
<keyword evidence="6 11" id="KW-0460">Magnesium</keyword>
<evidence type="ECO:0000256" key="4">
    <source>
        <dbReference type="ARBA" id="ARBA00022679"/>
    </source>
</evidence>
<dbReference type="GO" id="GO:0016114">
    <property type="term" value="P:terpenoid biosynthetic process"/>
    <property type="evidence" value="ECO:0007669"/>
    <property type="project" value="UniProtKB-UniRule"/>
</dbReference>
<dbReference type="PROSITE" id="PS00801">
    <property type="entry name" value="TRANSKETOLASE_1"/>
    <property type="match status" value="1"/>
</dbReference>
<dbReference type="FunFam" id="3.40.50.970:FF:000005">
    <property type="entry name" value="1-deoxy-D-xylulose-5-phosphate synthase"/>
    <property type="match status" value="1"/>
</dbReference>
<feature type="binding site" evidence="11">
    <location>
        <position position="329"/>
    </location>
    <ligand>
        <name>thiamine diphosphate</name>
        <dbReference type="ChEBI" id="CHEBI:58937"/>
    </ligand>
</feature>
<evidence type="ECO:0000256" key="10">
    <source>
        <dbReference type="ARBA" id="ARBA00055605"/>
    </source>
</evidence>
<sequence length="694" mass="75658">MLFLYETVFYFSRTSSTREHQRRNYCFKSLNKTGCNWHYYYYGKAIMHNLLQHIRLPCDLRTLERATLPQLANELRAFVLDSVSKTGGHLASNLGSVELAIALHYVFDTPHDRIVWDVGHQSYPHKILTGRRDAMPTIRQLGGISGFPHRSESQYDAFGTAHSSTSISAALGMAHAARLQCTARHCVAVIGDGALSAGIAYEALNNAGIVDALPFIVVLNDNDMSISPSVGALRHALGRLIAGRSRMHAKRHAQDLLNLAPPTRQPVNRLETPVQGPAAPVAWFEEFGFNYAGPIDGHDVNQLIDALAGLKRAPGPHLLHVVTQKGHGYPQAEADPIRYHGPGKFDTAVGIVPGQSKRKTYAQVFCEWLCDEAMRDERVVAITPAMREGSGLVEFERRFPARYFDVAIAEQHAVTFAAGLAADGMRPVVAIYSTFLQRGYDQLIHDVAIQNLPVTFAIDRAGIVGADGATHMGAFDLAYLRCIPNLIVMAPSNENECRQMLHTALRQPGPCAVRYPRGGGPGAVIEAEMTVLPIGVSALLRSSNAPNGRRIALLAFGTMVAPSLSAAEALDATVVDMRFVKPLDTTRLREIASTHDVLVTIEEGCLHAGAGSACIETLADMLIYRPVLRIGLPDAFVEHGEPDELLTLNGLDAAGIRASVERFIARLDRWPAATTVTILPFDAMLDNAPHPYSL</sequence>
<evidence type="ECO:0000256" key="7">
    <source>
        <dbReference type="ARBA" id="ARBA00022977"/>
    </source>
</evidence>
<dbReference type="NCBIfam" id="NF003933">
    <property type="entry name" value="PRK05444.2-2"/>
    <property type="match status" value="1"/>
</dbReference>
<dbReference type="Pfam" id="PF13292">
    <property type="entry name" value="DXP_synthase_N"/>
    <property type="match status" value="1"/>
</dbReference>
<evidence type="ECO:0000256" key="8">
    <source>
        <dbReference type="ARBA" id="ARBA00023052"/>
    </source>
</evidence>
<feature type="domain" description="Transketolase-like pyrimidine-binding" evidence="12">
    <location>
        <begin position="359"/>
        <end position="523"/>
    </location>
</feature>
<dbReference type="InterPro" id="IPR029061">
    <property type="entry name" value="THDP-binding"/>
</dbReference>
<feature type="binding site" evidence="11">
    <location>
        <position position="192"/>
    </location>
    <ligand>
        <name>Mg(2+)</name>
        <dbReference type="ChEBI" id="CHEBI:18420"/>
    </ligand>
</feature>
<comment type="cofactor">
    <cofactor evidence="11">
        <name>Mg(2+)</name>
        <dbReference type="ChEBI" id="CHEBI:18420"/>
    </cofactor>
    <text evidence="11">Binds 1 Mg(2+) ion per subunit.</text>
</comment>
<dbReference type="SMART" id="SM00861">
    <property type="entry name" value="Transket_pyr"/>
    <property type="match status" value="1"/>
</dbReference>
<dbReference type="GO" id="GO:0008661">
    <property type="term" value="F:1-deoxy-D-xylulose-5-phosphate synthase activity"/>
    <property type="evidence" value="ECO:0007669"/>
    <property type="project" value="UniProtKB-UniRule"/>
</dbReference>
<name>A0A238H620_9BURK</name>
<dbReference type="Proteomes" id="UP000198460">
    <property type="component" value="Unassembled WGS sequence"/>
</dbReference>
<feature type="binding site" evidence="11">
    <location>
        <position position="222"/>
    </location>
    <ligand>
        <name>thiamine diphosphate</name>
        <dbReference type="ChEBI" id="CHEBI:58937"/>
    </ligand>
</feature>
<dbReference type="NCBIfam" id="TIGR00204">
    <property type="entry name" value="dxs"/>
    <property type="match status" value="1"/>
</dbReference>
<dbReference type="GO" id="GO:0019288">
    <property type="term" value="P:isopentenyl diphosphate biosynthetic process, methylerythritol 4-phosphate pathway"/>
    <property type="evidence" value="ECO:0007669"/>
    <property type="project" value="TreeGrafter"/>
</dbReference>
<accession>A0A238H620</accession>
<dbReference type="SUPFAM" id="SSF52518">
    <property type="entry name" value="Thiamin diphosphate-binding fold (THDP-binding)"/>
    <property type="match status" value="2"/>
</dbReference>
<reference evidence="13 14" key="1">
    <citation type="submission" date="2017-04" db="EMBL/GenBank/DDBJ databases">
        <authorList>
            <person name="Afonso C.L."/>
            <person name="Miller P.J."/>
            <person name="Scott M.A."/>
            <person name="Spackman E."/>
            <person name="Goraichik I."/>
            <person name="Dimitrov K.M."/>
            <person name="Suarez D.L."/>
            <person name="Swayne D.E."/>
        </authorList>
    </citation>
    <scope>NUCLEOTIDE SEQUENCE [LARGE SCALE GENOMIC DNA]</scope>
    <source>
        <strain evidence="13">LMG 28154</strain>
    </source>
</reference>
<keyword evidence="9 11" id="KW-0414">Isoprene biosynthesis</keyword>
<protein>
    <recommendedName>
        <fullName evidence="11">1-deoxy-D-xylulose-5-phosphate synthase</fullName>
        <ecNumber evidence="11">2.2.1.7</ecNumber>
    </recommendedName>
    <alternativeName>
        <fullName evidence="11">1-deoxyxylulose-5-phosphate synthase</fullName>
        <shortName evidence="11">DXP synthase</shortName>
        <shortName evidence="11">DXPS</shortName>
    </alternativeName>
</protein>
<dbReference type="EC" id="2.2.1.7" evidence="11"/>
<evidence type="ECO:0000313" key="14">
    <source>
        <dbReference type="Proteomes" id="UP000198460"/>
    </source>
</evidence>
<keyword evidence="4 11" id="KW-0808">Transferase</keyword>
<dbReference type="SUPFAM" id="SSF52922">
    <property type="entry name" value="TK C-terminal domain-like"/>
    <property type="match status" value="1"/>
</dbReference>
<evidence type="ECO:0000313" key="13">
    <source>
        <dbReference type="EMBL" id="SMG00799.1"/>
    </source>
</evidence>
<dbReference type="PROSITE" id="PS00802">
    <property type="entry name" value="TRANSKETOLASE_2"/>
    <property type="match status" value="1"/>
</dbReference>
<feature type="binding site" evidence="11">
    <location>
        <position position="120"/>
    </location>
    <ligand>
        <name>thiamine diphosphate</name>
        <dbReference type="ChEBI" id="CHEBI:58937"/>
    </ligand>
</feature>
<dbReference type="CDD" id="cd07033">
    <property type="entry name" value="TPP_PYR_DXS_TK_like"/>
    <property type="match status" value="1"/>
</dbReference>
<comment type="subunit">
    <text evidence="3 11">Homodimer.</text>
</comment>
<dbReference type="GO" id="GO:0030976">
    <property type="term" value="F:thiamine pyrophosphate binding"/>
    <property type="evidence" value="ECO:0007669"/>
    <property type="project" value="UniProtKB-UniRule"/>
</dbReference>
<dbReference type="InterPro" id="IPR009014">
    <property type="entry name" value="Transketo_C/PFOR_II"/>
</dbReference>
<comment type="cofactor">
    <cofactor evidence="11">
        <name>thiamine diphosphate</name>
        <dbReference type="ChEBI" id="CHEBI:58937"/>
    </cofactor>
    <text evidence="11">Binds 1 thiamine pyrophosphate per subunit.</text>
</comment>
<dbReference type="InterPro" id="IPR049557">
    <property type="entry name" value="Transketolase_CS"/>
</dbReference>
<dbReference type="Pfam" id="PF02780">
    <property type="entry name" value="Transketolase_C"/>
    <property type="match status" value="1"/>
</dbReference>
<evidence type="ECO:0000256" key="6">
    <source>
        <dbReference type="ARBA" id="ARBA00022842"/>
    </source>
</evidence>
<dbReference type="GO" id="GO:0000287">
    <property type="term" value="F:magnesium ion binding"/>
    <property type="evidence" value="ECO:0007669"/>
    <property type="project" value="UniProtKB-UniRule"/>
</dbReference>
<dbReference type="PANTHER" id="PTHR43322">
    <property type="entry name" value="1-D-DEOXYXYLULOSE 5-PHOSPHATE SYNTHASE-RELATED"/>
    <property type="match status" value="1"/>
</dbReference>
<comment type="function">
    <text evidence="10 11">Catalyzes the acyloin condensation reaction between C atoms 2 and 3 of pyruvate and glyceraldehyde 3-phosphate to yield 1-deoxy-D-xylulose-5-phosphate (DXP).</text>
</comment>
<evidence type="ECO:0000256" key="11">
    <source>
        <dbReference type="HAMAP-Rule" id="MF_00315"/>
    </source>
</evidence>
<dbReference type="PANTHER" id="PTHR43322:SF5">
    <property type="entry name" value="1-DEOXY-D-XYLULOSE-5-PHOSPHATE SYNTHASE, CHLOROPLASTIC"/>
    <property type="match status" value="1"/>
</dbReference>
<dbReference type="InterPro" id="IPR033248">
    <property type="entry name" value="Transketolase_C"/>
</dbReference>
<gene>
    <name evidence="11" type="primary">dxs</name>
    <name evidence="13" type="ORF">BSIN_0449</name>
</gene>
<proteinExistence type="inferred from homology"/>